<evidence type="ECO:0000313" key="5">
    <source>
        <dbReference type="EMBL" id="GAA0942112.1"/>
    </source>
</evidence>
<evidence type="ECO:0000256" key="2">
    <source>
        <dbReference type="PROSITE-ProRule" id="PRU00335"/>
    </source>
</evidence>
<comment type="caution">
    <text evidence="5">The sequence shown here is derived from an EMBL/GenBank/DDBJ whole genome shotgun (WGS) entry which is preliminary data.</text>
</comment>
<dbReference type="PANTHER" id="PTHR30055">
    <property type="entry name" value="HTH-TYPE TRANSCRIPTIONAL REGULATOR RUTR"/>
    <property type="match status" value="1"/>
</dbReference>
<dbReference type="Gene3D" id="1.10.357.10">
    <property type="entry name" value="Tetracycline Repressor, domain 2"/>
    <property type="match status" value="1"/>
</dbReference>
<dbReference type="InterPro" id="IPR050109">
    <property type="entry name" value="HTH-type_TetR-like_transc_reg"/>
</dbReference>
<name>A0ABP4AZ80_9ACTN</name>
<organism evidence="5 6">
    <name type="scientific">Nonomuraea longicatena</name>
    <dbReference type="NCBI Taxonomy" id="83682"/>
    <lineage>
        <taxon>Bacteria</taxon>
        <taxon>Bacillati</taxon>
        <taxon>Actinomycetota</taxon>
        <taxon>Actinomycetes</taxon>
        <taxon>Streptosporangiales</taxon>
        <taxon>Streptosporangiaceae</taxon>
        <taxon>Nonomuraea</taxon>
    </lineage>
</organism>
<sequence>MLGQAPPERADAARNRQKIIECAERMLAECGGHQLSLDEVARVAGVGVGTVYRRFGDRAGLLFALVEDSERRFQESFMTGPPPLGPGTGPSSSLSPGAGAEVDPQARVAAFMHALLDHQAGLEKLLLLLEKSSPDARFSGPYPLYHTHLATLLAKARPGADPHFLADALLSSAAVTLVTFLRTRRALTLDQIKSRFTDLVLSICAGPPLPAEEPTAQPPR</sequence>
<dbReference type="Pfam" id="PF00440">
    <property type="entry name" value="TetR_N"/>
    <property type="match status" value="1"/>
</dbReference>
<dbReference type="SUPFAM" id="SSF46689">
    <property type="entry name" value="Homeodomain-like"/>
    <property type="match status" value="1"/>
</dbReference>
<feature type="region of interest" description="Disordered" evidence="3">
    <location>
        <begin position="75"/>
        <end position="100"/>
    </location>
</feature>
<feature type="domain" description="HTH tetR-type" evidence="4">
    <location>
        <begin position="13"/>
        <end position="73"/>
    </location>
</feature>
<keyword evidence="1 2" id="KW-0238">DNA-binding</keyword>
<dbReference type="InterPro" id="IPR009057">
    <property type="entry name" value="Homeodomain-like_sf"/>
</dbReference>
<feature type="DNA-binding region" description="H-T-H motif" evidence="2">
    <location>
        <begin position="36"/>
        <end position="55"/>
    </location>
</feature>
<dbReference type="InterPro" id="IPR001647">
    <property type="entry name" value="HTH_TetR"/>
</dbReference>
<evidence type="ECO:0000256" key="3">
    <source>
        <dbReference type="SAM" id="MobiDB-lite"/>
    </source>
</evidence>
<protein>
    <submittedName>
        <fullName evidence="5">TetR/AcrR family transcriptional regulator</fullName>
    </submittedName>
</protein>
<gene>
    <name evidence="5" type="ORF">GCM10009560_54520</name>
</gene>
<keyword evidence="6" id="KW-1185">Reference proteome</keyword>
<reference evidence="6" key="1">
    <citation type="journal article" date="2019" name="Int. J. Syst. Evol. Microbiol.">
        <title>The Global Catalogue of Microorganisms (GCM) 10K type strain sequencing project: providing services to taxonomists for standard genome sequencing and annotation.</title>
        <authorList>
            <consortium name="The Broad Institute Genomics Platform"/>
            <consortium name="The Broad Institute Genome Sequencing Center for Infectious Disease"/>
            <person name="Wu L."/>
            <person name="Ma J."/>
        </authorList>
    </citation>
    <scope>NUCLEOTIDE SEQUENCE [LARGE SCALE GENOMIC DNA]</scope>
    <source>
        <strain evidence="6">JCM 11136</strain>
    </source>
</reference>
<dbReference type="EMBL" id="BAAAHQ010000032">
    <property type="protein sequence ID" value="GAA0942112.1"/>
    <property type="molecule type" value="Genomic_DNA"/>
</dbReference>
<evidence type="ECO:0000313" key="6">
    <source>
        <dbReference type="Proteomes" id="UP001501578"/>
    </source>
</evidence>
<feature type="compositionally biased region" description="Low complexity" evidence="3">
    <location>
        <begin position="89"/>
        <end position="100"/>
    </location>
</feature>
<evidence type="ECO:0000259" key="4">
    <source>
        <dbReference type="PROSITE" id="PS50977"/>
    </source>
</evidence>
<proteinExistence type="predicted"/>
<dbReference type="PANTHER" id="PTHR30055:SF209">
    <property type="entry name" value="POSSIBLE TRANSCRIPTIONAL REGULATORY PROTEIN (PROBABLY TETR-FAMILY)"/>
    <property type="match status" value="1"/>
</dbReference>
<evidence type="ECO:0000256" key="1">
    <source>
        <dbReference type="ARBA" id="ARBA00023125"/>
    </source>
</evidence>
<dbReference type="Proteomes" id="UP001501578">
    <property type="component" value="Unassembled WGS sequence"/>
</dbReference>
<accession>A0ABP4AZ80</accession>
<dbReference type="PROSITE" id="PS50977">
    <property type="entry name" value="HTH_TETR_2"/>
    <property type="match status" value="1"/>
</dbReference>